<sequence>MRVWLWIVPVLALAACDPTPAAAEGALRPRSDAPSLKNYRGDCRPGRDPDDPDCCAEAFAICRIICKDDYAENGDMLYLKHCLRDCEAQLVRCREGR</sequence>
<feature type="signal peptide" evidence="1">
    <location>
        <begin position="1"/>
        <end position="23"/>
    </location>
</feature>
<accession>A0A238XXI9</accession>
<feature type="chain" id="PRO_5013280433" description="Cysteine rich repeat-containing protein" evidence="1">
    <location>
        <begin position="24"/>
        <end position="97"/>
    </location>
</feature>
<keyword evidence="3" id="KW-1185">Reference proteome</keyword>
<keyword evidence="1" id="KW-0732">Signal</keyword>
<dbReference type="RefSeq" id="WP_089271392.1">
    <property type="nucleotide sequence ID" value="NZ_FZOC01000001.1"/>
</dbReference>
<evidence type="ECO:0000313" key="2">
    <source>
        <dbReference type="EMBL" id="SNR63627.1"/>
    </source>
</evidence>
<evidence type="ECO:0008006" key="4">
    <source>
        <dbReference type="Google" id="ProtNLM"/>
    </source>
</evidence>
<organism evidence="2 3">
    <name type="scientific">Humidesulfovibrio mexicanus</name>
    <dbReference type="NCBI Taxonomy" id="147047"/>
    <lineage>
        <taxon>Bacteria</taxon>
        <taxon>Pseudomonadati</taxon>
        <taxon>Thermodesulfobacteriota</taxon>
        <taxon>Desulfovibrionia</taxon>
        <taxon>Desulfovibrionales</taxon>
        <taxon>Desulfovibrionaceae</taxon>
        <taxon>Humidesulfovibrio</taxon>
    </lineage>
</organism>
<dbReference type="PROSITE" id="PS51257">
    <property type="entry name" value="PROKAR_LIPOPROTEIN"/>
    <property type="match status" value="1"/>
</dbReference>
<dbReference type="Proteomes" id="UP000198324">
    <property type="component" value="Unassembled WGS sequence"/>
</dbReference>
<gene>
    <name evidence="2" type="ORF">SAMN04488503_0515</name>
</gene>
<name>A0A238XXI9_9BACT</name>
<dbReference type="AlphaFoldDB" id="A0A238XXI9"/>
<protein>
    <recommendedName>
        <fullName evidence="4">Cysteine rich repeat-containing protein</fullName>
    </recommendedName>
</protein>
<dbReference type="EMBL" id="FZOC01000001">
    <property type="protein sequence ID" value="SNR63627.1"/>
    <property type="molecule type" value="Genomic_DNA"/>
</dbReference>
<reference evidence="2 3" key="1">
    <citation type="submission" date="2017-06" db="EMBL/GenBank/DDBJ databases">
        <authorList>
            <person name="Kim H.J."/>
            <person name="Triplett B.A."/>
        </authorList>
    </citation>
    <scope>NUCLEOTIDE SEQUENCE [LARGE SCALE GENOMIC DNA]</scope>
    <source>
        <strain evidence="2 3">DSM 13116</strain>
    </source>
</reference>
<evidence type="ECO:0000256" key="1">
    <source>
        <dbReference type="SAM" id="SignalP"/>
    </source>
</evidence>
<evidence type="ECO:0000313" key="3">
    <source>
        <dbReference type="Proteomes" id="UP000198324"/>
    </source>
</evidence>
<proteinExistence type="predicted"/>